<dbReference type="Pfam" id="PF23156">
    <property type="entry name" value="DUF7054"/>
    <property type="match status" value="1"/>
</dbReference>
<keyword evidence="3" id="KW-1185">Reference proteome</keyword>
<evidence type="ECO:0000313" key="3">
    <source>
        <dbReference type="Proteomes" id="UP001359559"/>
    </source>
</evidence>
<dbReference type="AlphaFoldDB" id="A0AAN9IS38"/>
<evidence type="ECO:0000313" key="2">
    <source>
        <dbReference type="EMBL" id="KAK7285255.1"/>
    </source>
</evidence>
<gene>
    <name evidence="2" type="ORF">RJT34_20019</name>
</gene>
<dbReference type="InterPro" id="IPR055482">
    <property type="entry name" value="DUF7054"/>
</dbReference>
<protein>
    <recommendedName>
        <fullName evidence="1">DUF7054 domain-containing protein</fullName>
    </recommendedName>
</protein>
<dbReference type="EMBL" id="JAYKXN010000005">
    <property type="protein sequence ID" value="KAK7285255.1"/>
    <property type="molecule type" value="Genomic_DNA"/>
</dbReference>
<sequence length="143" mass="15834">MMKKSAFEKMVMQQKNKNRGTHNRFLVTINILGSAGPIRFVVNEKELVSGVIDTALKCYAREGRLPVLGFDSNNFLLYCANAGFDALSPLEPIGSFGARNFVLSKKQVNSSKAEPQSELVSQKSSGGWKAWLHKSFSLKILSH</sequence>
<accession>A0AAN9IS38</accession>
<comment type="caution">
    <text evidence="2">The sequence shown here is derived from an EMBL/GenBank/DDBJ whole genome shotgun (WGS) entry which is preliminary data.</text>
</comment>
<name>A0AAN9IS38_CLITE</name>
<organism evidence="2 3">
    <name type="scientific">Clitoria ternatea</name>
    <name type="common">Butterfly pea</name>
    <dbReference type="NCBI Taxonomy" id="43366"/>
    <lineage>
        <taxon>Eukaryota</taxon>
        <taxon>Viridiplantae</taxon>
        <taxon>Streptophyta</taxon>
        <taxon>Embryophyta</taxon>
        <taxon>Tracheophyta</taxon>
        <taxon>Spermatophyta</taxon>
        <taxon>Magnoliopsida</taxon>
        <taxon>eudicotyledons</taxon>
        <taxon>Gunneridae</taxon>
        <taxon>Pentapetalae</taxon>
        <taxon>rosids</taxon>
        <taxon>fabids</taxon>
        <taxon>Fabales</taxon>
        <taxon>Fabaceae</taxon>
        <taxon>Papilionoideae</taxon>
        <taxon>50 kb inversion clade</taxon>
        <taxon>NPAAA clade</taxon>
        <taxon>indigoferoid/millettioid clade</taxon>
        <taxon>Phaseoleae</taxon>
        <taxon>Clitoria</taxon>
    </lineage>
</organism>
<reference evidence="2 3" key="1">
    <citation type="submission" date="2024-01" db="EMBL/GenBank/DDBJ databases">
        <title>The genomes of 5 underutilized Papilionoideae crops provide insights into root nodulation and disease resistance.</title>
        <authorList>
            <person name="Yuan L."/>
        </authorList>
    </citation>
    <scope>NUCLEOTIDE SEQUENCE [LARGE SCALE GENOMIC DNA]</scope>
    <source>
        <strain evidence="2">LY-2023</strain>
        <tissue evidence="2">Leaf</tissue>
    </source>
</reference>
<proteinExistence type="predicted"/>
<dbReference type="PANTHER" id="PTHR33270">
    <property type="entry name" value="BNAC05G50380D PROTEIN"/>
    <property type="match status" value="1"/>
</dbReference>
<evidence type="ECO:0000259" key="1">
    <source>
        <dbReference type="Pfam" id="PF23156"/>
    </source>
</evidence>
<dbReference type="PANTHER" id="PTHR33270:SF5">
    <property type="entry name" value="GB|AAC00605.1"/>
    <property type="match status" value="1"/>
</dbReference>
<dbReference type="InterPro" id="IPR040358">
    <property type="entry name" value="At4g22758-like"/>
</dbReference>
<dbReference type="Proteomes" id="UP001359559">
    <property type="component" value="Unassembled WGS sequence"/>
</dbReference>
<feature type="domain" description="DUF7054" evidence="1">
    <location>
        <begin position="22"/>
        <end position="103"/>
    </location>
</feature>